<reference evidence="2 3" key="1">
    <citation type="submission" date="2019-04" db="EMBL/GenBank/DDBJ databases">
        <title>Draft genome of the big-headed turtle Platysternon megacephalum.</title>
        <authorList>
            <person name="Gong S."/>
        </authorList>
    </citation>
    <scope>NUCLEOTIDE SEQUENCE [LARGE SCALE GENOMIC DNA]</scope>
    <source>
        <strain evidence="2">DO16091913</strain>
        <tissue evidence="2">Muscle</tissue>
    </source>
</reference>
<dbReference type="Proteomes" id="UP000297703">
    <property type="component" value="Unassembled WGS sequence"/>
</dbReference>
<dbReference type="EMBL" id="QXTE01000049">
    <property type="protein sequence ID" value="TFK09798.1"/>
    <property type="molecule type" value="Genomic_DNA"/>
</dbReference>
<feature type="region of interest" description="Disordered" evidence="1">
    <location>
        <begin position="95"/>
        <end position="137"/>
    </location>
</feature>
<sequence length="137" mass="14202">MGRVTLLECKSPAPGSSPLPMAGLRAAPCTALARRPGRSRSAQACSERLPGCRLPLPRCPGELSQTWRLPAQLGSAGKLQGPCPAARFASSSRGRLGAFPIPDLPGPAPLRSGALPQSRALVPELQGPAQRPQKPEG</sequence>
<dbReference type="AlphaFoldDB" id="A0A4D9ER08"/>
<dbReference type="GO" id="GO:0016787">
    <property type="term" value="F:hydrolase activity"/>
    <property type="evidence" value="ECO:0007669"/>
    <property type="project" value="UniProtKB-KW"/>
</dbReference>
<reference evidence="2 3" key="2">
    <citation type="submission" date="2019-04" db="EMBL/GenBank/DDBJ databases">
        <title>The genome sequence of big-headed turtle.</title>
        <authorList>
            <person name="Gong S."/>
        </authorList>
    </citation>
    <scope>NUCLEOTIDE SEQUENCE [LARGE SCALE GENOMIC DNA]</scope>
    <source>
        <strain evidence="2">DO16091913</strain>
        <tissue evidence="2">Muscle</tissue>
    </source>
</reference>
<protein>
    <submittedName>
        <fullName evidence="2">Valacyclovir hydrolase</fullName>
    </submittedName>
</protein>
<name>A0A4D9ER08_9SAUR</name>
<comment type="caution">
    <text evidence="2">The sequence shown here is derived from an EMBL/GenBank/DDBJ whole genome shotgun (WGS) entry which is preliminary data.</text>
</comment>
<proteinExistence type="predicted"/>
<evidence type="ECO:0000313" key="2">
    <source>
        <dbReference type="EMBL" id="TFK09798.1"/>
    </source>
</evidence>
<accession>A0A4D9ER08</accession>
<gene>
    <name evidence="2" type="ORF">DR999_PMT07192</name>
</gene>
<keyword evidence="3" id="KW-1185">Reference proteome</keyword>
<evidence type="ECO:0000313" key="3">
    <source>
        <dbReference type="Proteomes" id="UP000297703"/>
    </source>
</evidence>
<evidence type="ECO:0000256" key="1">
    <source>
        <dbReference type="SAM" id="MobiDB-lite"/>
    </source>
</evidence>
<organism evidence="2 3">
    <name type="scientific">Platysternon megacephalum</name>
    <name type="common">big-headed turtle</name>
    <dbReference type="NCBI Taxonomy" id="55544"/>
    <lineage>
        <taxon>Eukaryota</taxon>
        <taxon>Metazoa</taxon>
        <taxon>Chordata</taxon>
        <taxon>Craniata</taxon>
        <taxon>Vertebrata</taxon>
        <taxon>Euteleostomi</taxon>
        <taxon>Archelosauria</taxon>
        <taxon>Testudinata</taxon>
        <taxon>Testudines</taxon>
        <taxon>Cryptodira</taxon>
        <taxon>Durocryptodira</taxon>
        <taxon>Testudinoidea</taxon>
        <taxon>Platysternidae</taxon>
        <taxon>Platysternon</taxon>
    </lineage>
</organism>
<keyword evidence="2" id="KW-0378">Hydrolase</keyword>